<evidence type="ECO:0000313" key="1">
    <source>
        <dbReference type="EMBL" id="KAJ8664448.1"/>
    </source>
</evidence>
<protein>
    <submittedName>
        <fullName evidence="1">Uncharacterized protein</fullName>
    </submittedName>
</protein>
<accession>A0ACC2N032</accession>
<gene>
    <name evidence="1" type="ORF">QAD02_006110</name>
</gene>
<evidence type="ECO:0000313" key="2">
    <source>
        <dbReference type="Proteomes" id="UP001239111"/>
    </source>
</evidence>
<dbReference type="EMBL" id="CM056744">
    <property type="protein sequence ID" value="KAJ8664448.1"/>
    <property type="molecule type" value="Genomic_DNA"/>
</dbReference>
<organism evidence="1 2">
    <name type="scientific">Eretmocerus hayati</name>
    <dbReference type="NCBI Taxonomy" id="131215"/>
    <lineage>
        <taxon>Eukaryota</taxon>
        <taxon>Metazoa</taxon>
        <taxon>Ecdysozoa</taxon>
        <taxon>Arthropoda</taxon>
        <taxon>Hexapoda</taxon>
        <taxon>Insecta</taxon>
        <taxon>Pterygota</taxon>
        <taxon>Neoptera</taxon>
        <taxon>Endopterygota</taxon>
        <taxon>Hymenoptera</taxon>
        <taxon>Apocrita</taxon>
        <taxon>Proctotrupomorpha</taxon>
        <taxon>Chalcidoidea</taxon>
        <taxon>Aphelinidae</taxon>
        <taxon>Aphelininae</taxon>
        <taxon>Eretmocerus</taxon>
    </lineage>
</organism>
<dbReference type="Proteomes" id="UP001239111">
    <property type="component" value="Chromosome 4"/>
</dbReference>
<reference evidence="1" key="1">
    <citation type="submission" date="2023-04" db="EMBL/GenBank/DDBJ databases">
        <title>A chromosome-level genome assembly of the parasitoid wasp Eretmocerus hayati.</title>
        <authorList>
            <person name="Zhong Y."/>
            <person name="Liu S."/>
            <person name="Liu Y."/>
        </authorList>
    </citation>
    <scope>NUCLEOTIDE SEQUENCE</scope>
    <source>
        <strain evidence="1">ZJU_SS_LIU_2023</strain>
    </source>
</reference>
<comment type="caution">
    <text evidence="1">The sequence shown here is derived from an EMBL/GenBank/DDBJ whole genome shotgun (WGS) entry which is preliminary data.</text>
</comment>
<keyword evidence="2" id="KW-1185">Reference proteome</keyword>
<name>A0ACC2N032_9HYME</name>
<proteinExistence type="predicted"/>
<sequence length="297" mass="34480">MNPTGAALEFGGSKSRPPDRFDIDKYQEIQSSRSLLPFAQDRLQQLVNDEFEKRAAMRGFQGMRGKKSAYDSLGDYYYYKRAPMGFQGMRGKKDFSSDYGESDKRAPMGFQGMRGKKSYEEVLEDSEKRAMMGFQGMRGKKMSEDYDDTEWLDGEWLDKRAPMGFQGMRGKKASSFDELYKRAPMGFQGMRGKKDMFYDHEDFPESFDSEKRALLMGFHGSRGKRSINSYDEAESRPWQKRSVYRFFGSRGKKNPRWELRGKFVGVRGKKWSPSLSQQPPSVYQDLALVNGDRTRRR</sequence>